<protein>
    <submittedName>
        <fullName evidence="2">Spore coat protein CotS</fullName>
    </submittedName>
</protein>
<dbReference type="InterPro" id="IPR011009">
    <property type="entry name" value="Kinase-like_dom_sf"/>
</dbReference>
<feature type="domain" description="Aminoglycoside phosphotransferase" evidence="1">
    <location>
        <begin position="38"/>
        <end position="251"/>
    </location>
</feature>
<reference evidence="2 3" key="1">
    <citation type="submission" date="2015-09" db="EMBL/GenBank/DDBJ databases">
        <authorList>
            <consortium name="Pathogen Informatics"/>
        </authorList>
    </citation>
    <scope>NUCLEOTIDE SEQUENCE [LARGE SCALE GENOMIC DNA]</scope>
    <source>
        <strain evidence="2 3">2789STDY5834855</strain>
    </source>
</reference>
<dbReference type="AlphaFoldDB" id="A0A174FXP0"/>
<sequence>MNKFRYIDKKILCSYDLSEEFFKELGVEVYDIIPLRKVFVIFTDKGKKILKRINSSEERVEFINKALNIIKEKDKYILQYCTNSKGEIITKWHGKSFVLLDMIDGREATFTNPIEVEWCTKSLANFHKASEGIINDLNEKEVNLNGAKNLIYEFLNDLCIITEIERVVSKFNYKNEFDLMFLKNVSKAKNDLNKCINLLTEGPYNELYAKKDNYVLCHLDLAHHNFIIEDNEINIIDFDYCKLGIKVLDIYNYIVKVIKNYAYNKDILVKIINDYNEIFEISVKEKKVVSALLNYPRDFINISMDYYLKQKSWDEEVFISRFRDKIENDIFRTELLRCLNGNLE</sequence>
<dbReference type="NCBIfam" id="TIGR02906">
    <property type="entry name" value="spore_CotS"/>
    <property type="match status" value="1"/>
</dbReference>
<dbReference type="InterPro" id="IPR014255">
    <property type="entry name" value="Spore_coat_CotS"/>
</dbReference>
<name>A0A174FXP0_9CLOT</name>
<keyword evidence="2" id="KW-0946">Virion</keyword>
<dbReference type="InterPro" id="IPR002575">
    <property type="entry name" value="Aminoglycoside_PTrfase"/>
</dbReference>
<dbReference type="OrthoDB" id="9771902at2"/>
<dbReference type="Pfam" id="PF01636">
    <property type="entry name" value="APH"/>
    <property type="match status" value="1"/>
</dbReference>
<dbReference type="Gene3D" id="3.90.1200.10">
    <property type="match status" value="1"/>
</dbReference>
<dbReference type="Proteomes" id="UP000095558">
    <property type="component" value="Unassembled WGS sequence"/>
</dbReference>
<proteinExistence type="predicted"/>
<evidence type="ECO:0000259" key="1">
    <source>
        <dbReference type="Pfam" id="PF01636"/>
    </source>
</evidence>
<evidence type="ECO:0000313" key="3">
    <source>
        <dbReference type="Proteomes" id="UP000095558"/>
    </source>
</evidence>
<dbReference type="PANTHER" id="PTHR39179">
    <property type="entry name" value="SPORE COAT PROTEIN I"/>
    <property type="match status" value="1"/>
</dbReference>
<keyword evidence="2" id="KW-0167">Capsid protein</keyword>
<gene>
    <name evidence="2" type="primary">cotI_2</name>
    <name evidence="2" type="ORF">ERS852470_02621</name>
</gene>
<evidence type="ECO:0000313" key="2">
    <source>
        <dbReference type="EMBL" id="CUO53340.1"/>
    </source>
</evidence>
<dbReference type="PANTHER" id="PTHR39179:SF1">
    <property type="entry name" value="SPORE COAT PROTEIN I"/>
    <property type="match status" value="1"/>
</dbReference>
<organism evidence="2 3">
    <name type="scientific">Clostridium disporicum</name>
    <dbReference type="NCBI Taxonomy" id="84024"/>
    <lineage>
        <taxon>Bacteria</taxon>
        <taxon>Bacillati</taxon>
        <taxon>Bacillota</taxon>
        <taxon>Clostridia</taxon>
        <taxon>Eubacteriales</taxon>
        <taxon>Clostridiaceae</taxon>
        <taxon>Clostridium</taxon>
    </lineage>
</organism>
<dbReference type="EMBL" id="CYZV01000029">
    <property type="protein sequence ID" value="CUO53340.1"/>
    <property type="molecule type" value="Genomic_DNA"/>
</dbReference>
<dbReference type="Gene3D" id="3.30.200.20">
    <property type="entry name" value="Phosphorylase Kinase, domain 1"/>
    <property type="match status" value="1"/>
</dbReference>
<dbReference type="InterPro" id="IPR047175">
    <property type="entry name" value="CotS-like"/>
</dbReference>
<dbReference type="SUPFAM" id="SSF56112">
    <property type="entry name" value="Protein kinase-like (PK-like)"/>
    <property type="match status" value="1"/>
</dbReference>
<dbReference type="GO" id="GO:0042601">
    <property type="term" value="C:endospore-forming forespore"/>
    <property type="evidence" value="ECO:0007669"/>
    <property type="project" value="TreeGrafter"/>
</dbReference>
<dbReference type="RefSeq" id="WP_055277301.1">
    <property type="nucleotide sequence ID" value="NZ_CYZV01000029.1"/>
</dbReference>
<accession>A0A174FXP0</accession>